<feature type="domain" description="Glutamine amidotransferase type-2" evidence="9">
    <location>
        <begin position="2"/>
        <end position="210"/>
    </location>
</feature>
<dbReference type="InterPro" id="IPR017932">
    <property type="entry name" value="GATase_2_dom"/>
</dbReference>
<organism evidence="10 11">
    <name type="scientific">Blautia faecis</name>
    <dbReference type="NCBI Taxonomy" id="871665"/>
    <lineage>
        <taxon>Bacteria</taxon>
        <taxon>Bacillati</taxon>
        <taxon>Bacillota</taxon>
        <taxon>Clostridia</taxon>
        <taxon>Lachnospirales</taxon>
        <taxon>Lachnospiraceae</taxon>
        <taxon>Blautia</taxon>
    </lineage>
</organism>
<sequence length="674" mass="77031">MCGICGFTGHRNDQKAVIERMMKSIEHRGPDSEGSFCGGEITLGFRRLSIIDLEDGQQPMESADGNLQIVFNGEIYDYKELRAELEAAGISFRTHSDTEVLVNTIQKYGEKALDKLRGMFGFAVWNEKEQTLMLARDFFGIKPVYYAQIDGHFVFASEIKSILAFPGYKREVNRLALEQYLSFQYSALEETFFKGIYKLMPGHVLIYRDGKYEIKSYFKARLTLGQWEESQENSNVGTRRDENVNELKENNPDMQPLQARLETILDDSVKHHMLSDVEVGAFLSGGVDSGYLAAASGADQAFTVGFDEGNRYNEVEKAAQVAKAAGLRHHVKIISKEEFWNSLPDVMYHMDEPSGDASAVALYFLAQEAAKHVKVVLSGEGADELFGGYNIYREPEALKMVGWIPFGIRRAVGRLAAKLPDVKGRDFLIRAGKKVEERFIGNAYIYGEKEKNQILKGGVTGQTTQEFLKPFYKEIENDRFLEKTDRTKHTHKVCRIEKKSGRDGLGKSHLQDMEKMQSVDLNYWLPGDILQKADKMSMAHSLEVRVPFLDKDVWTLAAGLPKEAKIADGTTKDIFRKAVSKYIPQDTDGRKKLGFPIPIRVWLRQDDWYQMVKELFTSKEAEEFFHTEKLLQLLREHKEGKKDNSRKIWTVLAFLIWHHTFFYKESSERQLQSN</sequence>
<keyword evidence="7" id="KW-0315">Glutamine amidotransferase</keyword>
<protein>
    <recommendedName>
        <fullName evidence="3">asparagine synthase (glutamine-hydrolyzing)</fullName>
        <ecNumber evidence="3">6.3.5.4</ecNumber>
    </recommendedName>
</protein>
<dbReference type="NCBIfam" id="TIGR01536">
    <property type="entry name" value="asn_synth_AEB"/>
    <property type="match status" value="1"/>
</dbReference>
<dbReference type="PANTHER" id="PTHR43284:SF1">
    <property type="entry name" value="ASPARAGINE SYNTHETASE"/>
    <property type="match status" value="1"/>
</dbReference>
<evidence type="ECO:0000256" key="7">
    <source>
        <dbReference type="ARBA" id="ARBA00022962"/>
    </source>
</evidence>
<dbReference type="Pfam" id="PF13537">
    <property type="entry name" value="GATase_7"/>
    <property type="match status" value="1"/>
</dbReference>
<comment type="pathway">
    <text evidence="1">Amino-acid biosynthesis; L-asparagine biosynthesis; L-asparagine from L-aspartate (L-Gln route): step 1/1.</text>
</comment>
<dbReference type="CDD" id="cd01991">
    <property type="entry name" value="Asn_synthase_B_C"/>
    <property type="match status" value="1"/>
</dbReference>
<dbReference type="InterPro" id="IPR001962">
    <property type="entry name" value="Asn_synthase"/>
</dbReference>
<comment type="similarity">
    <text evidence="2">Belongs to the asparagine synthetase family.</text>
</comment>
<dbReference type="EMBL" id="JAAITS010000032">
    <property type="protein sequence ID" value="NSG86096.1"/>
    <property type="molecule type" value="Genomic_DNA"/>
</dbReference>
<dbReference type="InterPro" id="IPR033738">
    <property type="entry name" value="AsnB_N"/>
</dbReference>
<gene>
    <name evidence="10" type="primary">asnB</name>
    <name evidence="10" type="ORF">G5B17_11915</name>
</gene>
<comment type="caution">
    <text evidence="10">The sequence shown here is derived from an EMBL/GenBank/DDBJ whole genome shotgun (WGS) entry which is preliminary data.</text>
</comment>
<dbReference type="PROSITE" id="PS51278">
    <property type="entry name" value="GATASE_TYPE_2"/>
    <property type="match status" value="1"/>
</dbReference>
<evidence type="ECO:0000256" key="5">
    <source>
        <dbReference type="ARBA" id="ARBA00022840"/>
    </source>
</evidence>
<dbReference type="PIRSF" id="PIRSF001589">
    <property type="entry name" value="Asn_synthetase_glu-h"/>
    <property type="match status" value="1"/>
</dbReference>
<dbReference type="EC" id="6.3.5.4" evidence="3"/>
<dbReference type="RefSeq" id="WP_173716982.1">
    <property type="nucleotide sequence ID" value="NZ_JAAINN010000031.1"/>
</dbReference>
<dbReference type="Pfam" id="PF00733">
    <property type="entry name" value="Asn_synthase"/>
    <property type="match status" value="1"/>
</dbReference>
<evidence type="ECO:0000256" key="4">
    <source>
        <dbReference type="ARBA" id="ARBA00022741"/>
    </source>
</evidence>
<dbReference type="Gene3D" id="3.60.20.10">
    <property type="entry name" value="Glutamine Phosphoribosylpyrophosphate, subunit 1, domain 1"/>
    <property type="match status" value="1"/>
</dbReference>
<dbReference type="InterPro" id="IPR006426">
    <property type="entry name" value="Asn_synth_AEB"/>
</dbReference>
<evidence type="ECO:0000256" key="3">
    <source>
        <dbReference type="ARBA" id="ARBA00012737"/>
    </source>
</evidence>
<comment type="catalytic activity">
    <reaction evidence="8">
        <text>L-aspartate + L-glutamine + ATP + H2O = L-asparagine + L-glutamate + AMP + diphosphate + H(+)</text>
        <dbReference type="Rhea" id="RHEA:12228"/>
        <dbReference type="ChEBI" id="CHEBI:15377"/>
        <dbReference type="ChEBI" id="CHEBI:15378"/>
        <dbReference type="ChEBI" id="CHEBI:29985"/>
        <dbReference type="ChEBI" id="CHEBI:29991"/>
        <dbReference type="ChEBI" id="CHEBI:30616"/>
        <dbReference type="ChEBI" id="CHEBI:33019"/>
        <dbReference type="ChEBI" id="CHEBI:58048"/>
        <dbReference type="ChEBI" id="CHEBI:58359"/>
        <dbReference type="ChEBI" id="CHEBI:456215"/>
        <dbReference type="EC" id="6.3.5.4"/>
    </reaction>
</comment>
<evidence type="ECO:0000256" key="6">
    <source>
        <dbReference type="ARBA" id="ARBA00022888"/>
    </source>
</evidence>
<evidence type="ECO:0000256" key="8">
    <source>
        <dbReference type="ARBA" id="ARBA00048741"/>
    </source>
</evidence>
<dbReference type="SUPFAM" id="SSF56235">
    <property type="entry name" value="N-terminal nucleophile aminohydrolases (Ntn hydrolases)"/>
    <property type="match status" value="1"/>
</dbReference>
<dbReference type="InterPro" id="IPR014729">
    <property type="entry name" value="Rossmann-like_a/b/a_fold"/>
</dbReference>
<dbReference type="InterPro" id="IPR029055">
    <property type="entry name" value="Ntn_hydrolases_N"/>
</dbReference>
<evidence type="ECO:0000259" key="9">
    <source>
        <dbReference type="PROSITE" id="PS51278"/>
    </source>
</evidence>
<evidence type="ECO:0000256" key="2">
    <source>
        <dbReference type="ARBA" id="ARBA00005752"/>
    </source>
</evidence>
<keyword evidence="11" id="KW-1185">Reference proteome</keyword>
<dbReference type="CDD" id="cd00712">
    <property type="entry name" value="AsnB"/>
    <property type="match status" value="1"/>
</dbReference>
<dbReference type="Gene3D" id="3.40.50.620">
    <property type="entry name" value="HUPs"/>
    <property type="match status" value="1"/>
</dbReference>
<proteinExistence type="inferred from homology"/>
<keyword evidence="5" id="KW-0067">ATP-binding</keyword>
<evidence type="ECO:0000313" key="11">
    <source>
        <dbReference type="Proteomes" id="UP001644719"/>
    </source>
</evidence>
<keyword evidence="6" id="KW-0028">Amino-acid biosynthesis</keyword>
<evidence type="ECO:0000256" key="1">
    <source>
        <dbReference type="ARBA" id="ARBA00005187"/>
    </source>
</evidence>
<reference evidence="10 11" key="1">
    <citation type="journal article" date="2020" name="Cell Host Microbe">
        <title>Functional and Genomic Variation between Human-Derived Isolates of Lachnospiraceae Reveals Inter- and Intra-Species Diversity.</title>
        <authorList>
            <person name="Sorbara M.T."/>
            <person name="Littmann E.R."/>
            <person name="Fontana E."/>
            <person name="Moody T.U."/>
            <person name="Kohout C.E."/>
            <person name="Gjonbalaj M."/>
            <person name="Eaton V."/>
            <person name="Seok R."/>
            <person name="Leiner I.M."/>
            <person name="Pamer E.G."/>
        </authorList>
    </citation>
    <scope>NUCLEOTIDE SEQUENCE [LARGE SCALE GENOMIC DNA]</scope>
    <source>
        <strain evidence="10 11">MSK.17.74</strain>
    </source>
</reference>
<dbReference type="PANTHER" id="PTHR43284">
    <property type="entry name" value="ASPARAGINE SYNTHETASE (GLUTAMINE-HYDROLYZING)"/>
    <property type="match status" value="1"/>
</dbReference>
<accession>A0ABX2H9U4</accession>
<dbReference type="Proteomes" id="UP001644719">
    <property type="component" value="Unassembled WGS sequence"/>
</dbReference>
<name>A0ABX2H9U4_9FIRM</name>
<dbReference type="SUPFAM" id="SSF52402">
    <property type="entry name" value="Adenine nucleotide alpha hydrolases-like"/>
    <property type="match status" value="1"/>
</dbReference>
<keyword evidence="6" id="KW-0061">Asparagine biosynthesis</keyword>
<evidence type="ECO:0000313" key="10">
    <source>
        <dbReference type="EMBL" id="NSG86096.1"/>
    </source>
</evidence>
<dbReference type="InterPro" id="IPR051786">
    <property type="entry name" value="ASN_synthetase/amidase"/>
</dbReference>
<dbReference type="GO" id="GO:0004066">
    <property type="term" value="F:asparagine synthase (glutamine-hydrolyzing) activity"/>
    <property type="evidence" value="ECO:0007669"/>
    <property type="project" value="UniProtKB-EC"/>
</dbReference>
<keyword evidence="10" id="KW-0436">Ligase</keyword>
<keyword evidence="4" id="KW-0547">Nucleotide-binding</keyword>